<evidence type="ECO:0000313" key="7">
    <source>
        <dbReference type="Proteomes" id="UP000409545"/>
    </source>
</evidence>
<protein>
    <submittedName>
        <fullName evidence="5">Uncharacterized protein</fullName>
    </submittedName>
</protein>
<evidence type="ECO:0000313" key="8">
    <source>
        <dbReference type="Proteomes" id="UP000411403"/>
    </source>
</evidence>
<name>A0A5T1NU76_CAMCO</name>
<dbReference type="EMBL" id="AACGUZ010000019">
    <property type="protein sequence ID" value="EAK5104259.1"/>
    <property type="molecule type" value="Genomic_DNA"/>
</dbReference>
<dbReference type="Proteomes" id="UP000557830">
    <property type="component" value="Unassembled WGS sequence"/>
</dbReference>
<gene>
    <name evidence="3" type="ORF">B9Q54_08295</name>
    <name evidence="2" type="ORF">BU953_06390</name>
    <name evidence="4" type="ORF">DSX26_09100</name>
    <name evidence="5" type="ORF">DYU70_08425</name>
</gene>
<feature type="coiled-coil region" evidence="1">
    <location>
        <begin position="36"/>
        <end position="63"/>
    </location>
</feature>
<dbReference type="GeneID" id="66545012"/>
<dbReference type="KEGG" id="ccoo:ATE51_00086"/>
<dbReference type="EMBL" id="AACQHW010000014">
    <property type="protein sequence ID" value="EAL6851603.1"/>
    <property type="molecule type" value="Genomic_DNA"/>
</dbReference>
<evidence type="ECO:0000313" key="3">
    <source>
        <dbReference type="EMBL" id="EAK5104259.1"/>
    </source>
</evidence>
<dbReference type="Proteomes" id="UP000409545">
    <property type="component" value="Unassembled WGS sequence"/>
</dbReference>
<dbReference type="Proteomes" id="UP000352088">
    <property type="component" value="Unassembled WGS sequence"/>
</dbReference>
<dbReference type="RefSeq" id="WP_002779298.1">
    <property type="nucleotide sequence ID" value="NZ_AANOQZ020000016.1"/>
</dbReference>
<evidence type="ECO:0000313" key="4">
    <source>
        <dbReference type="EMBL" id="EAL6851603.1"/>
    </source>
</evidence>
<evidence type="ECO:0000313" key="2">
    <source>
        <dbReference type="EMBL" id="EAJ1077236.1"/>
    </source>
</evidence>
<evidence type="ECO:0000313" key="5">
    <source>
        <dbReference type="EMBL" id="EAL9205170.1"/>
    </source>
</evidence>
<comment type="caution">
    <text evidence="5">The sequence shown here is derived from an EMBL/GenBank/DDBJ whole genome shotgun (WGS) entry which is preliminary data.</text>
</comment>
<dbReference type="InterPro" id="IPR016152">
    <property type="entry name" value="PTrfase/Anion_transptr"/>
</dbReference>
<evidence type="ECO:0000313" key="9">
    <source>
        <dbReference type="Proteomes" id="UP000557830"/>
    </source>
</evidence>
<evidence type="ECO:0000313" key="6">
    <source>
        <dbReference type="Proteomes" id="UP000352088"/>
    </source>
</evidence>
<dbReference type="Proteomes" id="UP000411403">
    <property type="component" value="Unassembled WGS sequence"/>
</dbReference>
<keyword evidence="1" id="KW-0175">Coiled coil</keyword>
<dbReference type="EMBL" id="AABUYW010000010">
    <property type="protein sequence ID" value="EAJ1077236.1"/>
    <property type="molecule type" value="Genomic_DNA"/>
</dbReference>
<organism evidence="5 8">
    <name type="scientific">Campylobacter coli</name>
    <dbReference type="NCBI Taxonomy" id="195"/>
    <lineage>
        <taxon>Bacteria</taxon>
        <taxon>Pseudomonadati</taxon>
        <taxon>Campylobacterota</taxon>
        <taxon>Epsilonproteobacteria</taxon>
        <taxon>Campylobacterales</taxon>
        <taxon>Campylobacteraceae</taxon>
        <taxon>Campylobacter</taxon>
    </lineage>
</organism>
<reference evidence="5 8" key="1">
    <citation type="submission" date="2018-08" db="EMBL/GenBank/DDBJ databases">
        <authorList>
            <consortium name="NARMS: The National Antimicrobial Resistance Monitoring System"/>
        </authorList>
    </citation>
    <scope>NUCLEOTIDE SEQUENCE [LARGE SCALE GENOMIC DNA]</scope>
    <source>
        <strain evidence="5 8">CVM N17C171</strain>
        <strain evidence="4 6">CVM N17C548</strain>
        <strain evidence="2 9">FSIS1609200</strain>
        <strain evidence="3 7">FSIS1711007</strain>
    </source>
</reference>
<evidence type="ECO:0000256" key="1">
    <source>
        <dbReference type="SAM" id="Coils"/>
    </source>
</evidence>
<sequence>MSKPLNTEFFIELDTPVINRKSEVLLQVLDLLETLKSNQNEKMARISSELTELLENEENLEKITRAQNLEELLDILVALNEDKMIKVYENAYLKERFPHLASSQFLK</sequence>
<dbReference type="AlphaFoldDB" id="A0A5T1NU76"/>
<dbReference type="SUPFAM" id="SSF55804">
    <property type="entry name" value="Phoshotransferase/anion transport protein"/>
    <property type="match status" value="1"/>
</dbReference>
<dbReference type="EMBL" id="AACSIE010000011">
    <property type="protein sequence ID" value="EAL9205170.1"/>
    <property type="molecule type" value="Genomic_DNA"/>
</dbReference>
<proteinExistence type="predicted"/>
<accession>A0A5T1NU76</accession>
<dbReference type="KEGG" id="ccof:VC76_00225"/>